<protein>
    <submittedName>
        <fullName evidence="2">TIGR03084 family metal-binding protein</fullName>
    </submittedName>
</protein>
<sequence>MTTPQTPETEDPHAALAALTARLDEIVEAAGTDHWNAVTPAEGWDVAMQIAHLAWTDEVSVSAIRDADAFQTFVDMAMADPAGFVDAGAEEIAATGRDEVLARWRLARGELADELKAAAPGEKIPWFGPSMRPKSMTTARIMETWAHGVDVADAIGVPVTDDPAFLAALPHVARIGFRTRGFSYAMNSLEAPASEIHVALTQADGTVVEFGPADADQRVSGPLLDFCLLVTQRVHREDTALESVGEDAEGWLRIAQAFAGLPGGGREKGARA</sequence>
<accession>A0ABV9PN29</accession>
<dbReference type="Proteomes" id="UP001595836">
    <property type="component" value="Unassembled WGS sequence"/>
</dbReference>
<evidence type="ECO:0000313" key="3">
    <source>
        <dbReference type="Proteomes" id="UP001595836"/>
    </source>
</evidence>
<dbReference type="SUPFAM" id="SSF109854">
    <property type="entry name" value="DinB/YfiT-like putative metalloenzymes"/>
    <property type="match status" value="1"/>
</dbReference>
<dbReference type="InterPro" id="IPR024344">
    <property type="entry name" value="MDMPI_metal-binding"/>
</dbReference>
<dbReference type="NCBIfam" id="TIGR03084">
    <property type="entry name" value="TIGR03084 family metal-binding protein"/>
    <property type="match status" value="1"/>
</dbReference>
<organism evidence="2 3">
    <name type="scientific">Dietzia aurantiaca</name>
    <dbReference type="NCBI Taxonomy" id="983873"/>
    <lineage>
        <taxon>Bacteria</taxon>
        <taxon>Bacillati</taxon>
        <taxon>Actinomycetota</taxon>
        <taxon>Actinomycetes</taxon>
        <taxon>Mycobacteriales</taxon>
        <taxon>Dietziaceae</taxon>
        <taxon>Dietzia</taxon>
    </lineage>
</organism>
<dbReference type="InterPro" id="IPR017518">
    <property type="entry name" value="CHP03084"/>
</dbReference>
<dbReference type="InterPro" id="IPR017517">
    <property type="entry name" value="Maleyloyr_isom"/>
</dbReference>
<reference evidence="3" key="1">
    <citation type="journal article" date="2019" name="Int. J. Syst. Evol. Microbiol.">
        <title>The Global Catalogue of Microorganisms (GCM) 10K type strain sequencing project: providing services to taxonomists for standard genome sequencing and annotation.</title>
        <authorList>
            <consortium name="The Broad Institute Genomics Platform"/>
            <consortium name="The Broad Institute Genome Sequencing Center for Infectious Disease"/>
            <person name="Wu L."/>
            <person name="Ma J."/>
        </authorList>
    </citation>
    <scope>NUCLEOTIDE SEQUENCE [LARGE SCALE GENOMIC DNA]</scope>
    <source>
        <strain evidence="3">JCM 11882</strain>
    </source>
</reference>
<dbReference type="Gene3D" id="1.20.120.450">
    <property type="entry name" value="dinb family like domain"/>
    <property type="match status" value="1"/>
</dbReference>
<gene>
    <name evidence="2" type="ORF">ACFO7U_03330</name>
</gene>
<dbReference type="RefSeq" id="WP_344988368.1">
    <property type="nucleotide sequence ID" value="NZ_BAABCD010000005.1"/>
</dbReference>
<feature type="domain" description="Mycothiol-dependent maleylpyruvate isomerase metal-binding" evidence="1">
    <location>
        <begin position="16"/>
        <end position="152"/>
    </location>
</feature>
<evidence type="ECO:0000259" key="1">
    <source>
        <dbReference type="Pfam" id="PF11716"/>
    </source>
</evidence>
<dbReference type="NCBIfam" id="TIGR03083">
    <property type="entry name" value="maleylpyruvate isomerase family mycothiol-dependent enzyme"/>
    <property type="match status" value="1"/>
</dbReference>
<evidence type="ECO:0000313" key="2">
    <source>
        <dbReference type="EMBL" id="MFC4753814.1"/>
    </source>
</evidence>
<dbReference type="InterPro" id="IPR034660">
    <property type="entry name" value="DinB/YfiT-like"/>
</dbReference>
<dbReference type="Pfam" id="PF11716">
    <property type="entry name" value="MDMPI_N"/>
    <property type="match status" value="1"/>
</dbReference>
<dbReference type="EMBL" id="JBHSHP010000008">
    <property type="protein sequence ID" value="MFC4753814.1"/>
    <property type="molecule type" value="Genomic_DNA"/>
</dbReference>
<comment type="caution">
    <text evidence="2">The sequence shown here is derived from an EMBL/GenBank/DDBJ whole genome shotgun (WGS) entry which is preliminary data.</text>
</comment>
<keyword evidence="3" id="KW-1185">Reference proteome</keyword>
<proteinExistence type="predicted"/>
<name>A0ABV9PN29_9ACTN</name>